<reference evidence="1 2" key="2">
    <citation type="submission" date="2018-11" db="EMBL/GenBank/DDBJ databases">
        <authorList>
            <consortium name="Pathogen Informatics"/>
        </authorList>
    </citation>
    <scope>NUCLEOTIDE SEQUENCE [LARGE SCALE GENOMIC DNA]</scope>
</reference>
<dbReference type="EMBL" id="UZAM01007533">
    <property type="protein sequence ID" value="VDO99774.1"/>
    <property type="molecule type" value="Genomic_DNA"/>
</dbReference>
<dbReference type="Proteomes" id="UP000270296">
    <property type="component" value="Unassembled WGS sequence"/>
</dbReference>
<dbReference type="PANTHER" id="PTHR33995">
    <property type="entry name" value="PROTEIN CBG18546"/>
    <property type="match status" value="1"/>
</dbReference>
<gene>
    <name evidence="1" type="ORF">SBAD_LOCUS3034</name>
</gene>
<dbReference type="WBParaSite" id="SBAD_0000317801-mRNA-1">
    <property type="protein sequence ID" value="SBAD_0000317801-mRNA-1"/>
    <property type="gene ID" value="SBAD_0000317801"/>
</dbReference>
<sequence length="93" mass="10463">MTNTLGLCNFCSAMRILPSNYYPRFINEVVCDDNDTGCLSNYGFCKPKSRAVEVFVNNGTQENAIWTKVFIIISVSCECYVQDGSELHEFVST</sequence>
<dbReference type="SUPFAM" id="SSF57501">
    <property type="entry name" value="Cystine-knot cytokines"/>
    <property type="match status" value="1"/>
</dbReference>
<dbReference type="AlphaFoldDB" id="A0A183IHD9"/>
<evidence type="ECO:0000313" key="3">
    <source>
        <dbReference type="WBParaSite" id="SBAD_0000317801-mRNA-1"/>
    </source>
</evidence>
<keyword evidence="2" id="KW-1185">Reference proteome</keyword>
<evidence type="ECO:0000313" key="1">
    <source>
        <dbReference type="EMBL" id="VDO99774.1"/>
    </source>
</evidence>
<protein>
    <submittedName>
        <fullName evidence="3">Activin_recp domain-containing protein</fullName>
    </submittedName>
</protein>
<proteinExistence type="predicted"/>
<reference evidence="3" key="1">
    <citation type="submission" date="2016-06" db="UniProtKB">
        <authorList>
            <consortium name="WormBaseParasite"/>
        </authorList>
    </citation>
    <scope>IDENTIFICATION</scope>
</reference>
<organism evidence="3">
    <name type="scientific">Soboliphyme baturini</name>
    <dbReference type="NCBI Taxonomy" id="241478"/>
    <lineage>
        <taxon>Eukaryota</taxon>
        <taxon>Metazoa</taxon>
        <taxon>Ecdysozoa</taxon>
        <taxon>Nematoda</taxon>
        <taxon>Enoplea</taxon>
        <taxon>Dorylaimia</taxon>
        <taxon>Dioctophymatida</taxon>
        <taxon>Dioctophymatoidea</taxon>
        <taxon>Soboliphymatidae</taxon>
        <taxon>Soboliphyme</taxon>
    </lineage>
</organism>
<dbReference type="InterPro" id="IPR029034">
    <property type="entry name" value="Cystine-knot_cytokine"/>
</dbReference>
<accession>A0A183IHD9</accession>
<evidence type="ECO:0000313" key="2">
    <source>
        <dbReference type="Proteomes" id="UP000270296"/>
    </source>
</evidence>
<name>A0A183IHD9_9BILA</name>
<dbReference type="OrthoDB" id="5914460at2759"/>
<dbReference type="PANTHER" id="PTHR33995:SF7">
    <property type="entry name" value="BURSICON SUBUNIT ALPHA-RELATED"/>
    <property type="match status" value="1"/>
</dbReference>